<evidence type="ECO:0000313" key="2">
    <source>
        <dbReference type="EMBL" id="AEB99371.1"/>
    </source>
</evidence>
<reference evidence="3 4" key="1">
    <citation type="submission" date="2009-09" db="EMBL/GenBank/DDBJ databases">
        <authorList>
            <person name="Weinstock G."/>
            <person name="Sodergren E."/>
            <person name="Clifton S."/>
            <person name="Fulton L."/>
            <person name="Fulton B."/>
            <person name="Courtney L."/>
            <person name="Fronick C."/>
            <person name="Harrison M."/>
            <person name="Strong C."/>
            <person name="Farmer C."/>
            <person name="Delahaunty K."/>
            <person name="Markovic C."/>
            <person name="Hall O."/>
            <person name="Minx P."/>
            <person name="Tomlinson C."/>
            <person name="Mitreva M."/>
            <person name="Nelson J."/>
            <person name="Hou S."/>
            <person name="Wollam A."/>
            <person name="Pepin K.H."/>
            <person name="Johnson M."/>
            <person name="Bhonagiri V."/>
            <person name="Nash W.E."/>
            <person name="Warren W."/>
            <person name="Chinwalla A."/>
            <person name="Mardis E.R."/>
            <person name="Wilson R.K."/>
        </authorList>
    </citation>
    <scope>NUCLEOTIDE SEQUENCE [LARGE SCALE GENOMIC DNA]</scope>
    <source>
        <strain evidence="3">ATCC 35185</strain>
        <strain evidence="4">ATCC 35185 / DSM 20758 / VPI D19B-28</strain>
    </source>
</reference>
<feature type="transmembrane region" description="Helical" evidence="1">
    <location>
        <begin position="80"/>
        <end position="99"/>
    </location>
</feature>
<name>C9LXT9_SELS3</name>
<accession>C9LXT9</accession>
<protein>
    <submittedName>
        <fullName evidence="3">Uncharacterized protein</fullName>
    </submittedName>
</protein>
<evidence type="ECO:0000313" key="5">
    <source>
        <dbReference type="Proteomes" id="UP000011124"/>
    </source>
</evidence>
<dbReference type="EMBL" id="ACKP02000049">
    <property type="protein sequence ID" value="EEX76472.1"/>
    <property type="molecule type" value="Genomic_DNA"/>
</dbReference>
<dbReference type="EMBL" id="CP002637">
    <property type="protein sequence ID" value="AEB99371.1"/>
    <property type="molecule type" value="Genomic_DNA"/>
</dbReference>
<evidence type="ECO:0000313" key="3">
    <source>
        <dbReference type="EMBL" id="EEX76472.1"/>
    </source>
</evidence>
<dbReference type="AlphaFoldDB" id="C9LXT9"/>
<keyword evidence="1" id="KW-0812">Transmembrane</keyword>
<keyword evidence="1" id="KW-1133">Transmembrane helix</keyword>
<gene>
    <name evidence="2" type="ordered locus">Selsp_0399</name>
    <name evidence="3" type="ORF">SELSPUOL_02297</name>
</gene>
<reference evidence="2 5" key="2">
    <citation type="submission" date="2011-04" db="EMBL/GenBank/DDBJ databases">
        <title>The complete genome of Selenomonas sputigena DSM 20758.</title>
        <authorList>
            <consortium name="US DOE Joint Genome Institute (JGI-PGF)"/>
            <person name="Lucas S."/>
            <person name="Copeland A."/>
            <person name="Lapidus A."/>
            <person name="Bruce D."/>
            <person name="Goodwin L."/>
            <person name="Pitluck S."/>
            <person name="Peters L."/>
            <person name="Kyrpides N."/>
            <person name="Mavromatis K."/>
            <person name="Ivanova N."/>
            <person name="Ovchinnikova G."/>
            <person name="Teshima H."/>
            <person name="Detter J.C."/>
            <person name="Tapia R."/>
            <person name="Han C."/>
            <person name="Land M."/>
            <person name="Hauser L."/>
            <person name="Markowitz V."/>
            <person name="Cheng J.-F."/>
            <person name="Hugenholtz P."/>
            <person name="Woyke T."/>
            <person name="Wu D."/>
            <person name="Gronow S."/>
            <person name="Wellnitz S."/>
            <person name="Schneider S."/>
            <person name="Klenk H.-P."/>
            <person name="Eisen J.A."/>
        </authorList>
    </citation>
    <scope>NUCLEOTIDE SEQUENCE [LARGE SCALE GENOMIC DNA]</scope>
    <source>
        <strain evidence="2">ATCC 35185</strain>
        <strain evidence="5">ATCC 35185 / DSM 20758 / VPI D19B-28</strain>
    </source>
</reference>
<feature type="transmembrane region" description="Helical" evidence="1">
    <location>
        <begin position="142"/>
        <end position="159"/>
    </location>
</feature>
<dbReference type="STRING" id="546271.Selsp_0399"/>
<proteinExistence type="predicted"/>
<feature type="transmembrane region" description="Helical" evidence="1">
    <location>
        <begin position="35"/>
        <end position="68"/>
    </location>
</feature>
<dbReference type="KEGG" id="ssg:Selsp_0399"/>
<evidence type="ECO:0000313" key="4">
    <source>
        <dbReference type="Proteomes" id="UP000003505"/>
    </source>
</evidence>
<dbReference type="HOGENOM" id="CLU_1377303_0_0_9"/>
<evidence type="ECO:0000256" key="1">
    <source>
        <dbReference type="SAM" id="Phobius"/>
    </source>
</evidence>
<keyword evidence="1" id="KW-0472">Membrane</keyword>
<organism evidence="3 4">
    <name type="scientific">Selenomonas sputigena (strain ATCC 35185 / DSM 20758 / CCUG 44933 / VPI D19B-28)</name>
    <dbReference type="NCBI Taxonomy" id="546271"/>
    <lineage>
        <taxon>Bacteria</taxon>
        <taxon>Bacillati</taxon>
        <taxon>Bacillota</taxon>
        <taxon>Negativicutes</taxon>
        <taxon>Selenomonadales</taxon>
        <taxon>Selenomonadaceae</taxon>
        <taxon>Selenomonas</taxon>
    </lineage>
</organism>
<dbReference type="Proteomes" id="UP000003505">
    <property type="component" value="Unassembled WGS sequence"/>
</dbReference>
<sequence>MNLGAIWLILCALVLIRYCWKYNENDPERRFFGIFLVVLLAFLFYIVQSLLFIPFVAVAFVAIMPAYVTYMLKSILTKDITLLPLLFFVISALISAIVLQPASLYDNPSETVISGEALLQTYINQTQVYEIHFSQPITLESLIPNTFTSIAIGFSLLILEKSFKEFFNINGKFFINIGEHIKYEWTLFKWKRSKRKFL</sequence>
<dbReference type="RefSeq" id="WP_006193643.1">
    <property type="nucleotide sequence ID" value="NC_015437.1"/>
</dbReference>
<dbReference type="Proteomes" id="UP000011124">
    <property type="component" value="Chromosome"/>
</dbReference>
<keyword evidence="5" id="KW-1185">Reference proteome</keyword>